<organism evidence="1 2">
    <name type="scientific">Pedobacter westerhofensis</name>
    <dbReference type="NCBI Taxonomy" id="425512"/>
    <lineage>
        <taxon>Bacteria</taxon>
        <taxon>Pseudomonadati</taxon>
        <taxon>Bacteroidota</taxon>
        <taxon>Sphingobacteriia</taxon>
        <taxon>Sphingobacteriales</taxon>
        <taxon>Sphingobacteriaceae</taxon>
        <taxon>Pedobacter</taxon>
    </lineage>
</organism>
<keyword evidence="2" id="KW-1185">Reference proteome</keyword>
<name>A0A521CR86_9SPHI</name>
<reference evidence="1 2" key="1">
    <citation type="submission" date="2017-05" db="EMBL/GenBank/DDBJ databases">
        <authorList>
            <person name="Varghese N."/>
            <person name="Submissions S."/>
        </authorList>
    </citation>
    <scope>NUCLEOTIDE SEQUENCE [LARGE SCALE GENOMIC DNA]</scope>
    <source>
        <strain evidence="1 2">DSM 19036</strain>
    </source>
</reference>
<evidence type="ECO:0000313" key="2">
    <source>
        <dbReference type="Proteomes" id="UP000320300"/>
    </source>
</evidence>
<evidence type="ECO:0000313" key="1">
    <source>
        <dbReference type="EMBL" id="SMO61989.1"/>
    </source>
</evidence>
<dbReference type="RefSeq" id="WP_142527855.1">
    <property type="nucleotide sequence ID" value="NZ_CBCSJO010000001.1"/>
</dbReference>
<sequence length="145" mass="15957">MKKLLTLICAGSVMMFVITNLITKDYARAYIIHTSSAAEVQKILARLKNTDPSSYRLTVWSSSGTKTITTVYGTAPICGIEKLEGRGIRDHKDYAASGILVMQPGSRKQSAELRKEIISVLDKGLTAQSFRRVKLSNLNSLASNY</sequence>
<protein>
    <submittedName>
        <fullName evidence="1">Uncharacterized protein</fullName>
    </submittedName>
</protein>
<dbReference type="AlphaFoldDB" id="A0A521CR86"/>
<dbReference type="Proteomes" id="UP000320300">
    <property type="component" value="Unassembled WGS sequence"/>
</dbReference>
<accession>A0A521CR86</accession>
<dbReference type="EMBL" id="FXTN01000004">
    <property type="protein sequence ID" value="SMO61989.1"/>
    <property type="molecule type" value="Genomic_DNA"/>
</dbReference>
<gene>
    <name evidence="1" type="ORF">SAMN06265348_104149</name>
</gene>
<proteinExistence type="predicted"/>